<evidence type="ECO:0000313" key="5">
    <source>
        <dbReference type="EnsemblMetazoa" id="AALFPA23_007899.P10580"/>
    </source>
</evidence>
<dbReference type="PANTHER" id="PTHR48029:SF1">
    <property type="entry name" value="NUCLEOLAR PROTEIN 8"/>
    <property type="match status" value="1"/>
</dbReference>
<organism evidence="5 6">
    <name type="scientific">Aedes albopictus</name>
    <name type="common">Asian tiger mosquito</name>
    <name type="synonym">Stegomyia albopicta</name>
    <dbReference type="NCBI Taxonomy" id="7160"/>
    <lineage>
        <taxon>Eukaryota</taxon>
        <taxon>Metazoa</taxon>
        <taxon>Ecdysozoa</taxon>
        <taxon>Arthropoda</taxon>
        <taxon>Hexapoda</taxon>
        <taxon>Insecta</taxon>
        <taxon>Pterygota</taxon>
        <taxon>Neoptera</taxon>
        <taxon>Endopterygota</taxon>
        <taxon>Diptera</taxon>
        <taxon>Nematocera</taxon>
        <taxon>Culicoidea</taxon>
        <taxon>Culicidae</taxon>
        <taxon>Culicinae</taxon>
        <taxon>Aedini</taxon>
        <taxon>Aedes</taxon>
        <taxon>Stegomyia</taxon>
    </lineage>
</organism>
<protein>
    <recommendedName>
        <fullName evidence="4">RRM domain-containing protein</fullName>
    </recommendedName>
</protein>
<feature type="region of interest" description="Disordered" evidence="3">
    <location>
        <begin position="125"/>
        <end position="174"/>
    </location>
</feature>
<dbReference type="GeneID" id="115255773"/>
<dbReference type="RefSeq" id="XP_029709761.2">
    <property type="nucleotide sequence ID" value="XM_029853901.2"/>
</dbReference>
<evidence type="ECO:0000256" key="2">
    <source>
        <dbReference type="PROSITE-ProRule" id="PRU00176"/>
    </source>
</evidence>
<feature type="compositionally biased region" description="Low complexity" evidence="3">
    <location>
        <begin position="155"/>
        <end position="164"/>
    </location>
</feature>
<feature type="compositionally biased region" description="Basic and acidic residues" evidence="3">
    <location>
        <begin position="214"/>
        <end position="228"/>
    </location>
</feature>
<sequence>MPTHRLFVGNIPAGTGEDELKQEFSAYGPVKAIDLKTKPNPLNNSVDTFAFVNVELDERTLWQCINEFRQQQYKGVYLNVSKAKESFLDRLKREREEAEVAKQTSDVLNPYKKVEEEKPVKKEAEALPVLPTIKKELESSSSESEEEEDAPAPAPVRRPTAPVRKAPDADGDQLVRKWNQETYIEHGKLKIVQITGQVKEVIDKGKHRNQQPGKELDEKARLADEKRKQGLSKLQNAYEQQKLLIQTALAGGDANKRKKIVFDDDEEDDDTAAAKKSKLALFDDEDGEDGFKANFTVRKQLAENTEKGQRLFDMQTQFHGDSRFKLDERFLADDDSAAGRRKKKLLEREKAVLDKSAGKVANNQERKKQLEILSKVTGKDIYDREQFKKDEAGAKGMQRFDPSVKKDTPKQEAKKAAKDEPTEEELLKAKRAERPEETFQVTEEKFFKVSGDLTQAIGSSSGGFSLLSMFGSASAEDNKTAEDEDEEQEIDTSKPMYSDARFKYESSESEDEDEQQNQPDKQEQEEAEEEEPTQAVPQEEETKKKKKAGYYSKQGIWKENLFFLPNDARLEEGRKFFTEFASSVAEDVAHKQEWAKDIRKIFKKRRNRETKIVNQMRARRGQKLMKGKRK</sequence>
<feature type="region of interest" description="Disordered" evidence="3">
    <location>
        <begin position="203"/>
        <end position="228"/>
    </location>
</feature>
<name>A0ABM1YCJ9_AEDAL</name>
<keyword evidence="6" id="KW-1185">Reference proteome</keyword>
<dbReference type="Gene3D" id="3.30.70.330">
    <property type="match status" value="1"/>
</dbReference>
<dbReference type="SUPFAM" id="SSF54928">
    <property type="entry name" value="RNA-binding domain, RBD"/>
    <property type="match status" value="1"/>
</dbReference>
<dbReference type="EnsemblMetazoa" id="AALFPA23_007899.R10580">
    <property type="protein sequence ID" value="AALFPA23_007899.P10580"/>
    <property type="gene ID" value="AALFPA23_007899"/>
</dbReference>
<feature type="compositionally biased region" description="Acidic residues" evidence="3">
    <location>
        <begin position="523"/>
        <end position="532"/>
    </location>
</feature>
<keyword evidence="1 2" id="KW-0694">RNA-binding</keyword>
<feature type="compositionally biased region" description="Basic and acidic residues" evidence="3">
    <location>
        <begin position="402"/>
        <end position="443"/>
    </location>
</feature>
<dbReference type="InterPro" id="IPR035979">
    <property type="entry name" value="RBD_domain_sf"/>
</dbReference>
<dbReference type="Pfam" id="PF00076">
    <property type="entry name" value="RRM_1"/>
    <property type="match status" value="1"/>
</dbReference>
<accession>A0ABM1YCJ9</accession>
<dbReference type="InterPro" id="IPR000504">
    <property type="entry name" value="RRM_dom"/>
</dbReference>
<evidence type="ECO:0000313" key="6">
    <source>
        <dbReference type="Proteomes" id="UP000069940"/>
    </source>
</evidence>
<evidence type="ECO:0000256" key="1">
    <source>
        <dbReference type="ARBA" id="ARBA00022884"/>
    </source>
</evidence>
<evidence type="ECO:0000256" key="3">
    <source>
        <dbReference type="SAM" id="MobiDB-lite"/>
    </source>
</evidence>
<feature type="region of interest" description="Disordered" evidence="3">
    <location>
        <begin position="473"/>
        <end position="549"/>
    </location>
</feature>
<dbReference type="SMART" id="SM00360">
    <property type="entry name" value="RRM"/>
    <property type="match status" value="1"/>
</dbReference>
<evidence type="ECO:0000259" key="4">
    <source>
        <dbReference type="PROSITE" id="PS50102"/>
    </source>
</evidence>
<dbReference type="PROSITE" id="PS50102">
    <property type="entry name" value="RRM"/>
    <property type="match status" value="1"/>
</dbReference>
<dbReference type="Proteomes" id="UP000069940">
    <property type="component" value="Unassembled WGS sequence"/>
</dbReference>
<feature type="domain" description="RRM" evidence="4">
    <location>
        <begin position="4"/>
        <end position="85"/>
    </location>
</feature>
<feature type="region of interest" description="Disordered" evidence="3">
    <location>
        <begin position="385"/>
        <end position="443"/>
    </location>
</feature>
<dbReference type="PANTHER" id="PTHR48029">
    <property type="entry name" value="NUCLEOLAR PROTEIN 8"/>
    <property type="match status" value="1"/>
</dbReference>
<reference evidence="5" key="2">
    <citation type="submission" date="2025-05" db="UniProtKB">
        <authorList>
            <consortium name="EnsemblMetazoa"/>
        </authorList>
    </citation>
    <scope>IDENTIFICATION</scope>
    <source>
        <strain evidence="5">Foshan</strain>
    </source>
</reference>
<feature type="compositionally biased region" description="Basic and acidic residues" evidence="3">
    <location>
        <begin position="165"/>
        <end position="174"/>
    </location>
</feature>
<reference evidence="6" key="1">
    <citation type="journal article" date="2015" name="Proc. Natl. Acad. Sci. U.S.A.">
        <title>Genome sequence of the Asian Tiger mosquito, Aedes albopictus, reveals insights into its biology, genetics, and evolution.</title>
        <authorList>
            <person name="Chen X.G."/>
            <person name="Jiang X."/>
            <person name="Gu J."/>
            <person name="Xu M."/>
            <person name="Wu Y."/>
            <person name="Deng Y."/>
            <person name="Zhang C."/>
            <person name="Bonizzoni M."/>
            <person name="Dermauw W."/>
            <person name="Vontas J."/>
            <person name="Armbruster P."/>
            <person name="Huang X."/>
            <person name="Yang Y."/>
            <person name="Zhang H."/>
            <person name="He W."/>
            <person name="Peng H."/>
            <person name="Liu Y."/>
            <person name="Wu K."/>
            <person name="Chen J."/>
            <person name="Lirakis M."/>
            <person name="Topalis P."/>
            <person name="Van Leeuwen T."/>
            <person name="Hall A.B."/>
            <person name="Jiang X."/>
            <person name="Thorpe C."/>
            <person name="Mueller R.L."/>
            <person name="Sun C."/>
            <person name="Waterhouse R.M."/>
            <person name="Yan G."/>
            <person name="Tu Z.J."/>
            <person name="Fang X."/>
            <person name="James A.A."/>
        </authorList>
    </citation>
    <scope>NUCLEOTIDE SEQUENCE [LARGE SCALE GENOMIC DNA]</scope>
    <source>
        <strain evidence="6">Foshan</strain>
    </source>
</reference>
<proteinExistence type="predicted"/>
<dbReference type="InterPro" id="IPR012677">
    <property type="entry name" value="Nucleotide-bd_a/b_plait_sf"/>
</dbReference>